<dbReference type="InterPro" id="IPR011008">
    <property type="entry name" value="Dimeric_a/b-barrel"/>
</dbReference>
<evidence type="ECO:0000313" key="1">
    <source>
        <dbReference type="EMBL" id="OIR09812.1"/>
    </source>
</evidence>
<dbReference type="AlphaFoldDB" id="A0A1J5T7M1"/>
<sequence length="115" mass="13377">MSDTIVIKQFRLRKDKPKTEWLKADEQTDAWINQQPGFIFRCLSETAEGEWFAVEYWSSIEAAKAAEENFRERLEGLIVPFIEMNSFTARHSKAQVMRQSGLAYLEQNVICLIDS</sequence>
<dbReference type="Gene3D" id="3.30.70.100">
    <property type="match status" value="1"/>
</dbReference>
<comment type="caution">
    <text evidence="1">The sequence shown here is derived from an EMBL/GenBank/DDBJ whole genome shotgun (WGS) entry which is preliminary data.</text>
</comment>
<evidence type="ECO:0008006" key="2">
    <source>
        <dbReference type="Google" id="ProtNLM"/>
    </source>
</evidence>
<proteinExistence type="predicted"/>
<dbReference type="EMBL" id="MLJW01000025">
    <property type="protein sequence ID" value="OIR09812.1"/>
    <property type="molecule type" value="Genomic_DNA"/>
</dbReference>
<name>A0A1J5T7M1_9ZZZZ</name>
<reference evidence="1" key="1">
    <citation type="submission" date="2016-10" db="EMBL/GenBank/DDBJ databases">
        <title>Sequence of Gallionella enrichment culture.</title>
        <authorList>
            <person name="Poehlein A."/>
            <person name="Muehling M."/>
            <person name="Daniel R."/>
        </authorList>
    </citation>
    <scope>NUCLEOTIDE SEQUENCE</scope>
</reference>
<accession>A0A1J5T7M1</accession>
<dbReference type="SUPFAM" id="SSF54909">
    <property type="entry name" value="Dimeric alpha+beta barrel"/>
    <property type="match status" value="1"/>
</dbReference>
<organism evidence="1">
    <name type="scientific">mine drainage metagenome</name>
    <dbReference type="NCBI Taxonomy" id="410659"/>
    <lineage>
        <taxon>unclassified sequences</taxon>
        <taxon>metagenomes</taxon>
        <taxon>ecological metagenomes</taxon>
    </lineage>
</organism>
<gene>
    <name evidence="1" type="ORF">GALL_82180</name>
</gene>
<protein>
    <recommendedName>
        <fullName evidence="2">ABM domain-containing protein</fullName>
    </recommendedName>
</protein>